<keyword evidence="2" id="KW-1185">Reference proteome</keyword>
<reference evidence="1" key="2">
    <citation type="submission" date="2013-10" db="EMBL/GenBank/DDBJ databases">
        <authorList>
            <person name="Aslett M."/>
        </authorList>
    </citation>
    <scope>NUCLEOTIDE SEQUENCE [LARGE SCALE GENOMIC DNA]</scope>
    <source>
        <strain evidence="1">Houghton</strain>
    </source>
</reference>
<evidence type="ECO:0000313" key="2">
    <source>
        <dbReference type="Proteomes" id="UP000030750"/>
    </source>
</evidence>
<protein>
    <submittedName>
        <fullName evidence="1">Uncharacterized protein</fullName>
    </submittedName>
</protein>
<name>U6LG74_9EIME</name>
<reference evidence="1" key="1">
    <citation type="submission" date="2013-10" db="EMBL/GenBank/DDBJ databases">
        <title>Genomic analysis of the causative agents of coccidiosis in chickens.</title>
        <authorList>
            <person name="Reid A.J."/>
            <person name="Blake D."/>
            <person name="Billington K."/>
            <person name="Browne H."/>
            <person name="Dunn M."/>
            <person name="Hung S."/>
            <person name="Kawahara F."/>
            <person name="Miranda-Saavedra D."/>
            <person name="Mourier T."/>
            <person name="Nagra H."/>
            <person name="Otto T.D."/>
            <person name="Rawlings N."/>
            <person name="Sanchez A."/>
            <person name="Sanders M."/>
            <person name="Subramaniam C."/>
            <person name="Tay Y."/>
            <person name="Dear P."/>
            <person name="Doerig C."/>
            <person name="Gruber A."/>
            <person name="Parkinson J."/>
            <person name="Shirley M."/>
            <person name="Wan K.L."/>
            <person name="Berriman M."/>
            <person name="Tomley F."/>
            <person name="Pain A."/>
        </authorList>
    </citation>
    <scope>NUCLEOTIDE SEQUENCE [LARGE SCALE GENOMIC DNA]</scope>
    <source>
        <strain evidence="1">Houghton</strain>
    </source>
</reference>
<gene>
    <name evidence="1" type="ORF">EBH_0025810</name>
</gene>
<dbReference type="AlphaFoldDB" id="U6LG74"/>
<organism evidence="1 2">
    <name type="scientific">Eimeria brunetti</name>
    <dbReference type="NCBI Taxonomy" id="51314"/>
    <lineage>
        <taxon>Eukaryota</taxon>
        <taxon>Sar</taxon>
        <taxon>Alveolata</taxon>
        <taxon>Apicomplexa</taxon>
        <taxon>Conoidasida</taxon>
        <taxon>Coccidia</taxon>
        <taxon>Eucoccidiorida</taxon>
        <taxon>Eimeriorina</taxon>
        <taxon>Eimeriidae</taxon>
        <taxon>Eimeria</taxon>
    </lineage>
</organism>
<proteinExistence type="predicted"/>
<evidence type="ECO:0000313" key="1">
    <source>
        <dbReference type="EMBL" id="CDJ49392.1"/>
    </source>
</evidence>
<sequence length="142" mass="16538">MPYRLGPITRLHHAEAWDDTFGDDYPQTQGIKSNKSFEEVVEKFSSGLAEKQEPSEHIHKDLVHSRISYDMVKRVLRHDFAPRVEIREHLRREELEVQTEILQNLKEAKSITTIPSLAEPAMIVGKMDDGYGKQQYRMAINY</sequence>
<dbReference type="EMBL" id="HG711646">
    <property type="protein sequence ID" value="CDJ49392.1"/>
    <property type="molecule type" value="Genomic_DNA"/>
</dbReference>
<dbReference type="VEuPathDB" id="ToxoDB:EBH_0025810"/>
<accession>U6LG74</accession>
<dbReference type="Proteomes" id="UP000030750">
    <property type="component" value="Unassembled WGS sequence"/>
</dbReference>